<evidence type="ECO:0000256" key="1">
    <source>
        <dbReference type="ARBA" id="ARBA00022729"/>
    </source>
</evidence>
<keyword evidence="1" id="KW-0732">Signal</keyword>
<dbReference type="InterPro" id="IPR001322">
    <property type="entry name" value="Lamin_tail_dom"/>
</dbReference>
<feature type="domain" description="LTD" evidence="3">
    <location>
        <begin position="314"/>
        <end position="432"/>
    </location>
</feature>
<evidence type="ECO:0000259" key="3">
    <source>
        <dbReference type="PROSITE" id="PS51841"/>
    </source>
</evidence>
<gene>
    <name evidence="4" type="ORF">SAMN05443144_1058</name>
</gene>
<accession>A0A1M4Y9S1</accession>
<dbReference type="PANTHER" id="PTHR42834:SF1">
    <property type="entry name" value="ENDONUCLEASE_EXONUCLEASE_PHOSPHATASE FAMILY PROTEIN (AFU_ORTHOLOGUE AFUA_3G09210)"/>
    <property type="match status" value="1"/>
</dbReference>
<dbReference type="EMBL" id="FQUS01000005">
    <property type="protein sequence ID" value="SHF02399.1"/>
    <property type="molecule type" value="Genomic_DNA"/>
</dbReference>
<name>A0A1M4Y9S1_9BACT</name>
<keyword evidence="5" id="KW-1185">Reference proteome</keyword>
<dbReference type="Proteomes" id="UP000184041">
    <property type="component" value="Unassembled WGS sequence"/>
</dbReference>
<dbReference type="SUPFAM" id="SSF74853">
    <property type="entry name" value="Lamin A/C globular tail domain"/>
    <property type="match status" value="3"/>
</dbReference>
<organism evidence="4 5">
    <name type="scientific">Fodinibius roseus</name>
    <dbReference type="NCBI Taxonomy" id="1194090"/>
    <lineage>
        <taxon>Bacteria</taxon>
        <taxon>Pseudomonadati</taxon>
        <taxon>Balneolota</taxon>
        <taxon>Balneolia</taxon>
        <taxon>Balneolales</taxon>
        <taxon>Balneolaceae</taxon>
        <taxon>Fodinibius</taxon>
    </lineage>
</organism>
<dbReference type="OrthoDB" id="9758406at2"/>
<dbReference type="Gene3D" id="2.60.40.1220">
    <property type="match status" value="3"/>
</dbReference>
<feature type="compositionally biased region" description="Polar residues" evidence="2">
    <location>
        <begin position="1238"/>
        <end position="1247"/>
    </location>
</feature>
<dbReference type="Pfam" id="PF00932">
    <property type="entry name" value="LTD"/>
    <property type="match status" value="4"/>
</dbReference>
<dbReference type="Pfam" id="PF13205">
    <property type="entry name" value="Big_5"/>
    <property type="match status" value="1"/>
</dbReference>
<dbReference type="Gene3D" id="2.60.40.4070">
    <property type="match status" value="1"/>
</dbReference>
<reference evidence="4 5" key="1">
    <citation type="submission" date="2016-11" db="EMBL/GenBank/DDBJ databases">
        <authorList>
            <person name="Jaros S."/>
            <person name="Januszkiewicz K."/>
            <person name="Wedrychowicz H."/>
        </authorList>
    </citation>
    <scope>NUCLEOTIDE SEQUENCE [LARGE SCALE GENOMIC DNA]</scope>
    <source>
        <strain evidence="4 5">DSM 21986</strain>
    </source>
</reference>
<dbReference type="Gene3D" id="2.60.40.1260">
    <property type="entry name" value="Lamin Tail domain"/>
    <property type="match status" value="2"/>
</dbReference>
<evidence type="ECO:0000313" key="5">
    <source>
        <dbReference type="Proteomes" id="UP000184041"/>
    </source>
</evidence>
<sequence length="1378" mass="149945">MTISSRSLWWLVLLFSLGTVTESHSQSIYLKDDFEDGNITSDPAWSGDDSLFTIASETENNLLRLEGNDGSDPACLSVPSTAVNGSWEWYLRLDFAPSANNRADIFLLSDRADLSGPVNGYALRAGENGSDDVFRIVRYEGGVEAETVLSGTTDISSGGSFRVRATRQAGGIWSLEVGEGYDGPLNPEGGTAPDNTFASTSFFGIRSTYTSTRADRFFFDDVTITEFPITVSKLNIQSNRQFEVLFTRAINPAGAGVADFSIDNGVGPPDSISIRDNAVTLFYPDPLPGGSYLLSVNNVEDQSGNTIDPDAVISFSLFDPFEPGDIIINEFMFDPPDELPEFVEVKNLSNKSLNLQDWRITDETNGTIFSADTLVLPPNAFLVISSDTATLASVFGNQRYVEHNHPALNNSGDTIQLITGEGEVADSLSYTPGWGGSGVALERRSASTPGIYRENWGDSPGGRSGTPGEPNNVPADETGPVLTELTILSSTMIKLGFDERLDLSTASDPANYGLSGKNVPSVTVTAPDSVELELDDPLQNAQSHTLAISNIEDIFSNVMAAGDTTFTYYEISSADSGDIFITEFNYNPASGETEYIEIYNPTNHSFDPSNWTLSDNRGIATSIASEEWLLPPESYAVLAPDNTLLKTDPDIQLLALGPSFPALNNSGDEIVLKNREGMVLDSLQYTAEWGGDENERALERKTTKVAGTFKENWGPAPRDSGSPGRPNTIPEDQTPPEMLELQPLNESQLQLVFSEHVEAADASAFQNYRISPNRNLQQVSVQSDTVTLFLSRAMTSGETYTLTVSGIPDIFGNSGGSSSHQIEYLRFEKAGAGDMVINEIMAAPGRETAEFVELYNRSAKNIDLSGWSLSDGIDAGFIPPDTRLRAHSYLILTGSASFAQKYEMAVALTAFPTLNNSGEALVLKNKPGSTIDSLHYQASWMGKAEGYSLERKDPLAASGDPSNWQSNLSADGHSAGIRNMNFEEDDVPPRVVFANNPGDDRIKIQFNEFIRRTDNLQFILNGAPLAVSSFDSARGHQIFLQAPAEGTNSAAQTITIENLTDVRGNMTPSSEIPVARSLQAGDLVINEIMFLPFANDNDMQADQGEYVELYNTRDYALSLEGLLMHDAPDENGRVRELQPVTTTAQWVLPRETVLIYADPAPAFAQSRVATFFDMDPPRLEAILRVDRGSLSLASEDAVYIADSTGTTIDYVHYSETWHNPNLVDSRGIALERITPGGMSNSGENWGSSVHPKGGTPGAGNSLYQEHPEQPKKTGISFSPNPFSPDGDGYEDNLVVSYTLDQSDYLLRVNIFDRYGRHIKELADGKPAGFEGTLSWDGRRDDGRRNRIGIYIIVFEAYDSASGSDKAFKKTVVLARKLN</sequence>
<dbReference type="InterPro" id="IPR032812">
    <property type="entry name" value="SbsA_Ig"/>
</dbReference>
<dbReference type="InterPro" id="IPR036415">
    <property type="entry name" value="Lamin_tail_dom_sf"/>
</dbReference>
<proteinExistence type="predicted"/>
<dbReference type="InterPro" id="IPR014755">
    <property type="entry name" value="Cu-Rt/internalin_Ig-like"/>
</dbReference>
<dbReference type="STRING" id="1194090.SAMN05443144_1058"/>
<feature type="region of interest" description="Disordered" evidence="2">
    <location>
        <begin position="705"/>
        <end position="734"/>
    </location>
</feature>
<protein>
    <submittedName>
        <fullName evidence="4">C-terminal domain of CHU protein family protein</fullName>
    </submittedName>
</protein>
<feature type="region of interest" description="Disordered" evidence="2">
    <location>
        <begin position="1238"/>
        <end position="1282"/>
    </location>
</feature>
<dbReference type="RefSeq" id="WP_073060623.1">
    <property type="nucleotide sequence ID" value="NZ_FQUS01000005.1"/>
</dbReference>
<evidence type="ECO:0000313" key="4">
    <source>
        <dbReference type="EMBL" id="SHF02399.1"/>
    </source>
</evidence>
<dbReference type="PANTHER" id="PTHR42834">
    <property type="entry name" value="ENDONUCLEASE/EXONUCLEASE/PHOSPHATASE FAMILY PROTEIN (AFU_ORTHOLOGUE AFUA_3G09210)"/>
    <property type="match status" value="1"/>
</dbReference>
<dbReference type="PROSITE" id="PS51841">
    <property type="entry name" value="LTD"/>
    <property type="match status" value="3"/>
</dbReference>
<feature type="domain" description="LTD" evidence="3">
    <location>
        <begin position="823"/>
        <end position="939"/>
    </location>
</feature>
<evidence type="ECO:0000256" key="2">
    <source>
        <dbReference type="SAM" id="MobiDB-lite"/>
    </source>
</evidence>
<feature type="region of interest" description="Disordered" evidence="2">
    <location>
        <begin position="450"/>
        <end position="478"/>
    </location>
</feature>
<feature type="domain" description="LTD" evidence="3">
    <location>
        <begin position="567"/>
        <end position="687"/>
    </location>
</feature>